<dbReference type="EMBL" id="LWDX02022228">
    <property type="protein sequence ID" value="OEL32017.1"/>
    <property type="molecule type" value="Genomic_DNA"/>
</dbReference>
<evidence type="ECO:0000313" key="1">
    <source>
        <dbReference type="EMBL" id="OEL32017.1"/>
    </source>
</evidence>
<gene>
    <name evidence="1" type="ORF">BAE44_0006966</name>
</gene>
<keyword evidence="2" id="KW-1185">Reference proteome</keyword>
<comment type="caution">
    <text evidence="1">The sequence shown here is derived from an EMBL/GenBank/DDBJ whole genome shotgun (WGS) entry which is preliminary data.</text>
</comment>
<feature type="non-terminal residue" evidence="1">
    <location>
        <position position="1"/>
    </location>
</feature>
<protein>
    <submittedName>
        <fullName evidence="1">Uncharacterized protein</fullName>
    </submittedName>
</protein>
<accession>A0A1E5W3V5</accession>
<evidence type="ECO:0000313" key="2">
    <source>
        <dbReference type="Proteomes" id="UP000095767"/>
    </source>
</evidence>
<dbReference type="Proteomes" id="UP000095767">
    <property type="component" value="Unassembled WGS sequence"/>
</dbReference>
<sequence>LAFSRVNKKLLHTHH</sequence>
<proteinExistence type="predicted"/>
<organism evidence="1 2">
    <name type="scientific">Dichanthelium oligosanthes</name>
    <dbReference type="NCBI Taxonomy" id="888268"/>
    <lineage>
        <taxon>Eukaryota</taxon>
        <taxon>Viridiplantae</taxon>
        <taxon>Streptophyta</taxon>
        <taxon>Embryophyta</taxon>
        <taxon>Tracheophyta</taxon>
        <taxon>Spermatophyta</taxon>
        <taxon>Magnoliopsida</taxon>
        <taxon>Liliopsida</taxon>
        <taxon>Poales</taxon>
        <taxon>Poaceae</taxon>
        <taxon>PACMAD clade</taxon>
        <taxon>Panicoideae</taxon>
        <taxon>Panicodae</taxon>
        <taxon>Paniceae</taxon>
        <taxon>Dichantheliinae</taxon>
        <taxon>Dichanthelium</taxon>
    </lineage>
</organism>
<reference evidence="1 2" key="1">
    <citation type="submission" date="2016-09" db="EMBL/GenBank/DDBJ databases">
        <title>The draft genome of Dichanthelium oligosanthes: A C3 panicoid grass species.</title>
        <authorList>
            <person name="Studer A.J."/>
            <person name="Schnable J.C."/>
            <person name="Brutnell T.P."/>
        </authorList>
    </citation>
    <scope>NUCLEOTIDE SEQUENCE [LARGE SCALE GENOMIC DNA]</scope>
    <source>
        <strain evidence="2">cv. Kellogg 1175</strain>
        <tissue evidence="1">Leaf</tissue>
    </source>
</reference>
<name>A0A1E5W3V5_9POAL</name>